<protein>
    <submittedName>
        <fullName evidence="2">Uncharacterized protein</fullName>
    </submittedName>
</protein>
<feature type="region of interest" description="Disordered" evidence="1">
    <location>
        <begin position="33"/>
        <end position="67"/>
    </location>
</feature>
<evidence type="ECO:0000256" key="1">
    <source>
        <dbReference type="SAM" id="MobiDB-lite"/>
    </source>
</evidence>
<proteinExistence type="predicted"/>
<evidence type="ECO:0000313" key="2">
    <source>
        <dbReference type="EMBL" id="RAH54671.1"/>
    </source>
</evidence>
<dbReference type="EMBL" id="KZ825071">
    <property type="protein sequence ID" value="RAH54671.1"/>
    <property type="molecule type" value="Genomic_DNA"/>
</dbReference>
<sequence length="117" mass="13099">MVLTLTYEFSCDENPLRARDETETAAMVKTEAIPPSSLGRSGGAPDPSMVRAHKQADISGSEAAESEADDFLNRYRTLSVDFIMQLQSTEYVPQDSEAKVTSDDLRSFRFLRDLFVR</sequence>
<dbReference type="AlphaFoldDB" id="A0A8G1QUN2"/>
<organism evidence="2 3">
    <name type="scientific">Aspergillus piperis CBS 112811</name>
    <dbReference type="NCBI Taxonomy" id="1448313"/>
    <lineage>
        <taxon>Eukaryota</taxon>
        <taxon>Fungi</taxon>
        <taxon>Dikarya</taxon>
        <taxon>Ascomycota</taxon>
        <taxon>Pezizomycotina</taxon>
        <taxon>Eurotiomycetes</taxon>
        <taxon>Eurotiomycetidae</taxon>
        <taxon>Eurotiales</taxon>
        <taxon>Aspergillaceae</taxon>
        <taxon>Aspergillus</taxon>
        <taxon>Aspergillus subgen. Circumdati</taxon>
    </lineage>
</organism>
<gene>
    <name evidence="2" type="ORF">BO85DRAFT_441116</name>
</gene>
<dbReference type="Proteomes" id="UP000249526">
    <property type="component" value="Unassembled WGS sequence"/>
</dbReference>
<keyword evidence="3" id="KW-1185">Reference proteome</keyword>
<dbReference type="RefSeq" id="XP_025512593.1">
    <property type="nucleotide sequence ID" value="XM_025658798.1"/>
</dbReference>
<dbReference type="GeneID" id="37162200"/>
<reference evidence="2 3" key="1">
    <citation type="submission" date="2018-02" db="EMBL/GenBank/DDBJ databases">
        <title>The genomes of Aspergillus section Nigri reveals drivers in fungal speciation.</title>
        <authorList>
            <consortium name="DOE Joint Genome Institute"/>
            <person name="Vesth T.C."/>
            <person name="Nybo J."/>
            <person name="Theobald S."/>
            <person name="Brandl J."/>
            <person name="Frisvad J.C."/>
            <person name="Nielsen K.F."/>
            <person name="Lyhne E.K."/>
            <person name="Kogle M.E."/>
            <person name="Kuo A."/>
            <person name="Riley R."/>
            <person name="Clum A."/>
            <person name="Nolan M."/>
            <person name="Lipzen A."/>
            <person name="Salamov A."/>
            <person name="Henrissat B."/>
            <person name="Wiebenga A."/>
            <person name="De vries R.P."/>
            <person name="Grigoriev I.V."/>
            <person name="Mortensen U.H."/>
            <person name="Andersen M.R."/>
            <person name="Baker S.E."/>
        </authorList>
    </citation>
    <scope>NUCLEOTIDE SEQUENCE [LARGE SCALE GENOMIC DNA]</scope>
    <source>
        <strain evidence="2 3">CBS 112811</strain>
    </source>
</reference>
<accession>A0A8G1QUN2</accession>
<evidence type="ECO:0000313" key="3">
    <source>
        <dbReference type="Proteomes" id="UP000249526"/>
    </source>
</evidence>
<name>A0A8G1QUN2_9EURO</name>